<accession>A0ACC1T397</accession>
<evidence type="ECO:0000313" key="2">
    <source>
        <dbReference type="Proteomes" id="UP001148662"/>
    </source>
</evidence>
<sequence>MSSIMDAIPGFGSDIMEQLPPTNDLFRPLLRANAEEILSFKTKTYKFGATDRHELDIYFPKSTSSGSAPTLFFVYGGGYLHGAKVLDPPEDLKYKNVGAFFAKRGFVTVVANYRVFPGIQFPDPAIDLKDATAWVVTNIDEVNQDADVKADVSKIFLMGHSAGASTVITLLLVPGLIPTNLRERIAGLVLNAGVYDFRGVPSLAPHVISGYFGATPEEVRKTEPLGLLESAPADVLVGFPPVLAVIGEYDFPPIVTSHGGFVPVLKDKIDSSVEELVMKGHNHISAYDCLSSGVGEDWGLSAVEWLKSKV</sequence>
<gene>
    <name evidence="1" type="ORF">NM688_g4298</name>
</gene>
<dbReference type="Proteomes" id="UP001148662">
    <property type="component" value="Unassembled WGS sequence"/>
</dbReference>
<proteinExistence type="predicted"/>
<comment type="caution">
    <text evidence="1">The sequence shown here is derived from an EMBL/GenBank/DDBJ whole genome shotgun (WGS) entry which is preliminary data.</text>
</comment>
<name>A0ACC1T397_9APHY</name>
<evidence type="ECO:0000313" key="1">
    <source>
        <dbReference type="EMBL" id="KAJ3552161.1"/>
    </source>
</evidence>
<protein>
    <submittedName>
        <fullName evidence="1">Uncharacterized protein</fullName>
    </submittedName>
</protein>
<organism evidence="1 2">
    <name type="scientific">Phlebia brevispora</name>
    <dbReference type="NCBI Taxonomy" id="194682"/>
    <lineage>
        <taxon>Eukaryota</taxon>
        <taxon>Fungi</taxon>
        <taxon>Dikarya</taxon>
        <taxon>Basidiomycota</taxon>
        <taxon>Agaricomycotina</taxon>
        <taxon>Agaricomycetes</taxon>
        <taxon>Polyporales</taxon>
        <taxon>Meruliaceae</taxon>
        <taxon>Phlebia</taxon>
    </lineage>
</organism>
<reference evidence="1" key="1">
    <citation type="submission" date="2022-07" db="EMBL/GenBank/DDBJ databases">
        <title>Genome Sequence of Phlebia brevispora.</title>
        <authorList>
            <person name="Buettner E."/>
        </authorList>
    </citation>
    <scope>NUCLEOTIDE SEQUENCE</scope>
    <source>
        <strain evidence="1">MPL23</strain>
    </source>
</reference>
<dbReference type="EMBL" id="JANHOG010000698">
    <property type="protein sequence ID" value="KAJ3552161.1"/>
    <property type="molecule type" value="Genomic_DNA"/>
</dbReference>
<keyword evidence="2" id="KW-1185">Reference proteome</keyword>